<proteinExistence type="predicted"/>
<dbReference type="AlphaFoldDB" id="A0ABD1JDJ3"/>
<keyword evidence="4 6" id="KW-0472">Membrane</keyword>
<feature type="chain" id="PRO_5044829229" description="Shisa N-terminal domain-containing protein" evidence="7">
    <location>
        <begin position="27"/>
        <end position="310"/>
    </location>
</feature>
<evidence type="ECO:0000256" key="7">
    <source>
        <dbReference type="SAM" id="SignalP"/>
    </source>
</evidence>
<evidence type="ECO:0000256" key="4">
    <source>
        <dbReference type="ARBA" id="ARBA00023136"/>
    </source>
</evidence>
<evidence type="ECO:0000256" key="1">
    <source>
        <dbReference type="ARBA" id="ARBA00004370"/>
    </source>
</evidence>
<reference evidence="9 10" key="1">
    <citation type="submission" date="2024-09" db="EMBL/GenBank/DDBJ databases">
        <title>A chromosome-level genome assembly of Gray's grenadier anchovy, Coilia grayii.</title>
        <authorList>
            <person name="Fu Z."/>
        </authorList>
    </citation>
    <scope>NUCLEOTIDE SEQUENCE [LARGE SCALE GENOMIC DNA]</scope>
    <source>
        <strain evidence="9">G4</strain>
        <tissue evidence="9">Muscle</tissue>
    </source>
</reference>
<feature type="compositionally biased region" description="Low complexity" evidence="5">
    <location>
        <begin position="165"/>
        <end position="189"/>
    </location>
</feature>
<sequence>MRSGSYPMSLAMVVTVLAFIDVKASGEYCHGWQTVEGTWRDGFQCPERFDQEDAIICCGKCELRYCCSLTEARLDQGTCDNDKQAQDPSPGNKEDKDNGAVPIYVPFLIVGSVFVAFVLLGSVVAVCCCHCLRPKQEPSSGGGGGGGGGGQGGGGRLLETIPMMASVGTSRGSSSRQSSTATSSSSSAPPSGPQRPPTTVPPPVGTAAMLRAQASCCIPPDASVYVNMPTNFSVLNCQQATQILPHQGQFLHPQYIGYAHPMPHPVAHPVATAAFLDPMHGGYRPLQSPHPPPTSVTSGTGEQKHPPVTV</sequence>
<dbReference type="Pfam" id="PF13908">
    <property type="entry name" value="Shisa_N"/>
    <property type="match status" value="1"/>
</dbReference>
<dbReference type="InterPro" id="IPR053891">
    <property type="entry name" value="Shisa_N"/>
</dbReference>
<evidence type="ECO:0000256" key="3">
    <source>
        <dbReference type="ARBA" id="ARBA00022989"/>
    </source>
</evidence>
<gene>
    <name evidence="9" type="ORF">ACEWY4_018539</name>
</gene>
<dbReference type="InterPro" id="IPR026910">
    <property type="entry name" value="Shisa"/>
</dbReference>
<dbReference type="Proteomes" id="UP001591681">
    <property type="component" value="Unassembled WGS sequence"/>
</dbReference>
<feature type="region of interest" description="Disordered" evidence="5">
    <location>
        <begin position="78"/>
        <end position="97"/>
    </location>
</feature>
<keyword evidence="7" id="KW-0732">Signal</keyword>
<organism evidence="9 10">
    <name type="scientific">Coilia grayii</name>
    <name type="common">Gray's grenadier anchovy</name>
    <dbReference type="NCBI Taxonomy" id="363190"/>
    <lineage>
        <taxon>Eukaryota</taxon>
        <taxon>Metazoa</taxon>
        <taxon>Chordata</taxon>
        <taxon>Craniata</taxon>
        <taxon>Vertebrata</taxon>
        <taxon>Euteleostomi</taxon>
        <taxon>Actinopterygii</taxon>
        <taxon>Neopterygii</taxon>
        <taxon>Teleostei</taxon>
        <taxon>Clupei</taxon>
        <taxon>Clupeiformes</taxon>
        <taxon>Clupeoidei</taxon>
        <taxon>Engraulidae</taxon>
        <taxon>Coilinae</taxon>
        <taxon>Coilia</taxon>
    </lineage>
</organism>
<evidence type="ECO:0000256" key="5">
    <source>
        <dbReference type="SAM" id="MobiDB-lite"/>
    </source>
</evidence>
<dbReference type="PANTHER" id="PTHR31395:SF0">
    <property type="entry name" value="PROTEIN SHISA-2 HOMOLOG"/>
    <property type="match status" value="1"/>
</dbReference>
<name>A0ABD1JDJ3_9TELE</name>
<feature type="domain" description="Shisa N-terminal" evidence="8">
    <location>
        <begin position="26"/>
        <end position="81"/>
    </location>
</feature>
<evidence type="ECO:0000256" key="6">
    <source>
        <dbReference type="SAM" id="Phobius"/>
    </source>
</evidence>
<feature type="compositionally biased region" description="Gly residues" evidence="5">
    <location>
        <begin position="140"/>
        <end position="156"/>
    </location>
</feature>
<dbReference type="GO" id="GO:0016020">
    <property type="term" value="C:membrane"/>
    <property type="evidence" value="ECO:0007669"/>
    <property type="project" value="UniProtKB-SubCell"/>
</dbReference>
<evidence type="ECO:0000313" key="9">
    <source>
        <dbReference type="EMBL" id="KAL2085219.1"/>
    </source>
</evidence>
<keyword evidence="10" id="KW-1185">Reference proteome</keyword>
<comment type="caution">
    <text evidence="9">The sequence shown here is derived from an EMBL/GenBank/DDBJ whole genome shotgun (WGS) entry which is preliminary data.</text>
</comment>
<feature type="transmembrane region" description="Helical" evidence="6">
    <location>
        <begin position="103"/>
        <end position="132"/>
    </location>
</feature>
<evidence type="ECO:0000256" key="2">
    <source>
        <dbReference type="ARBA" id="ARBA00022692"/>
    </source>
</evidence>
<evidence type="ECO:0000313" key="10">
    <source>
        <dbReference type="Proteomes" id="UP001591681"/>
    </source>
</evidence>
<feature type="signal peptide" evidence="7">
    <location>
        <begin position="1"/>
        <end position="26"/>
    </location>
</feature>
<keyword evidence="2 6" id="KW-0812">Transmembrane</keyword>
<dbReference type="EMBL" id="JBHFQA010000016">
    <property type="protein sequence ID" value="KAL2085219.1"/>
    <property type="molecule type" value="Genomic_DNA"/>
</dbReference>
<feature type="compositionally biased region" description="Pro residues" evidence="5">
    <location>
        <begin position="190"/>
        <end position="204"/>
    </location>
</feature>
<comment type="subcellular location">
    <subcellularLocation>
        <location evidence="1">Membrane</location>
    </subcellularLocation>
</comment>
<protein>
    <recommendedName>
        <fullName evidence="8">Shisa N-terminal domain-containing protein</fullName>
    </recommendedName>
</protein>
<accession>A0ABD1JDJ3</accession>
<evidence type="ECO:0000259" key="8">
    <source>
        <dbReference type="Pfam" id="PF13908"/>
    </source>
</evidence>
<feature type="region of interest" description="Disordered" evidence="5">
    <location>
        <begin position="281"/>
        <end position="310"/>
    </location>
</feature>
<dbReference type="PANTHER" id="PTHR31395">
    <property type="entry name" value="SHISA"/>
    <property type="match status" value="1"/>
</dbReference>
<feature type="region of interest" description="Disordered" evidence="5">
    <location>
        <begin position="136"/>
        <end position="205"/>
    </location>
</feature>
<keyword evidence="3 6" id="KW-1133">Transmembrane helix</keyword>